<dbReference type="RefSeq" id="WP_076769310.1">
    <property type="nucleotide sequence ID" value="NZ_CP019445.1"/>
</dbReference>
<feature type="domain" description="NADP-dependent oxidoreductase" evidence="2">
    <location>
        <begin position="16"/>
        <end position="315"/>
    </location>
</feature>
<keyword evidence="1" id="KW-0560">Oxidoreductase</keyword>
<reference evidence="3 4" key="1">
    <citation type="submission" date="2017-01" db="EMBL/GenBank/DDBJ databases">
        <authorList>
            <person name="Cao J.-M."/>
        </authorList>
    </citation>
    <scope>NUCLEOTIDE SEQUENCE [LARGE SCALE GENOMIC DNA]</scope>
    <source>
        <strain evidence="3 4">888-76</strain>
    </source>
</reference>
<evidence type="ECO:0000256" key="1">
    <source>
        <dbReference type="ARBA" id="ARBA00023002"/>
    </source>
</evidence>
<dbReference type="GO" id="GO:0005829">
    <property type="term" value="C:cytosol"/>
    <property type="evidence" value="ECO:0007669"/>
    <property type="project" value="TreeGrafter"/>
</dbReference>
<dbReference type="CDD" id="cd19081">
    <property type="entry name" value="AKR_AKR9C1"/>
    <property type="match status" value="1"/>
</dbReference>
<dbReference type="EMBL" id="CP019445">
    <property type="protein sequence ID" value="APZ05041.1"/>
    <property type="molecule type" value="Genomic_DNA"/>
</dbReference>
<dbReference type="Gene3D" id="3.20.20.100">
    <property type="entry name" value="NADP-dependent oxidoreductase domain"/>
    <property type="match status" value="1"/>
</dbReference>
<dbReference type="InterPro" id="IPR023210">
    <property type="entry name" value="NADP_OxRdtase_dom"/>
</dbReference>
<organism evidence="3 4">
    <name type="scientific">Kosakonia cowanii JCM 10956 = DSM 18146</name>
    <dbReference type="NCBI Taxonomy" id="1300165"/>
    <lineage>
        <taxon>Bacteria</taxon>
        <taxon>Pseudomonadati</taxon>
        <taxon>Pseudomonadota</taxon>
        <taxon>Gammaproteobacteria</taxon>
        <taxon>Enterobacterales</taxon>
        <taxon>Enterobacteriaceae</taxon>
        <taxon>Kosakonia</taxon>
    </lineage>
</organism>
<dbReference type="PANTHER" id="PTHR43364">
    <property type="entry name" value="NADH-SPECIFIC METHYLGLYOXAL REDUCTASE-RELATED"/>
    <property type="match status" value="1"/>
</dbReference>
<evidence type="ECO:0000313" key="3">
    <source>
        <dbReference type="EMBL" id="APZ05041.1"/>
    </source>
</evidence>
<dbReference type="AlphaFoldDB" id="A0A807LFD0"/>
<sequence>MALRSLGTTGLQIPALVFGGNVFGWTVDEQQSFSLLDALLEKGFTAIDTADVYSAWAPGNKGGESETIIGKWLAAHPGHRDKITLFTKVGADMGEPGKKGLSARWIEQAVDDSLRRLQTDYIDLYFSHWPDSETPYDETLGAYEKLLKAGKIRAIGASNLDAQQLAESLKVADEKGLPRYQVLQPEYNLYDRESFEGALQDLTVRENIGVVTYYSLASGFLSGKYRSESDLNQSQRGQGIAKYLNPRGFAILDALDKVAANHNVKPAEVALAWLVNQPGVTAPIASATKTAHVESFATAVALNLSTDEIAALNKAGA</sequence>
<dbReference type="Pfam" id="PF00248">
    <property type="entry name" value="Aldo_ket_red"/>
    <property type="match status" value="1"/>
</dbReference>
<dbReference type="SUPFAM" id="SSF51430">
    <property type="entry name" value="NAD(P)-linked oxidoreductase"/>
    <property type="match status" value="1"/>
</dbReference>
<dbReference type="GO" id="GO:0016491">
    <property type="term" value="F:oxidoreductase activity"/>
    <property type="evidence" value="ECO:0007669"/>
    <property type="project" value="UniProtKB-KW"/>
</dbReference>
<dbReference type="PANTHER" id="PTHR43364:SF6">
    <property type="entry name" value="OXIDOREDUCTASE-RELATED"/>
    <property type="match status" value="1"/>
</dbReference>
<proteinExistence type="predicted"/>
<accession>A0A807LFD0</accession>
<dbReference type="InterPro" id="IPR036812">
    <property type="entry name" value="NAD(P)_OxRdtase_dom_sf"/>
</dbReference>
<dbReference type="FunFam" id="3.20.20.100:FF:000004">
    <property type="entry name" value="Oxidoreductase, aldo/keto reductase"/>
    <property type="match status" value="1"/>
</dbReference>
<evidence type="ECO:0000259" key="2">
    <source>
        <dbReference type="Pfam" id="PF00248"/>
    </source>
</evidence>
<protein>
    <submittedName>
        <fullName evidence="3">Alcohol dehydrogenase</fullName>
    </submittedName>
</protein>
<evidence type="ECO:0000313" key="4">
    <source>
        <dbReference type="Proteomes" id="UP000187148"/>
    </source>
</evidence>
<gene>
    <name evidence="3" type="ORF">BWI95_08220</name>
</gene>
<dbReference type="Proteomes" id="UP000187148">
    <property type="component" value="Chromosome"/>
</dbReference>
<dbReference type="KEGG" id="kco:BWI95_08220"/>
<keyword evidence="4" id="KW-1185">Reference proteome</keyword>
<name>A0A807LFD0_9ENTR</name>
<dbReference type="InterPro" id="IPR050523">
    <property type="entry name" value="AKR_Detox_Biosynth"/>
</dbReference>